<proteinExistence type="predicted"/>
<dbReference type="AlphaFoldDB" id="A0A8H6S475"/>
<feature type="region of interest" description="Disordered" evidence="1">
    <location>
        <begin position="1"/>
        <end position="22"/>
    </location>
</feature>
<dbReference type="InterPro" id="IPR011050">
    <property type="entry name" value="Pectin_lyase_fold/virulence"/>
</dbReference>
<dbReference type="SUPFAM" id="SSF51126">
    <property type="entry name" value="Pectin lyase-like"/>
    <property type="match status" value="1"/>
</dbReference>
<dbReference type="Proteomes" id="UP000636479">
    <property type="component" value="Unassembled WGS sequence"/>
</dbReference>
<protein>
    <submittedName>
        <fullName evidence="2">Uncharacterized protein</fullName>
    </submittedName>
</protein>
<dbReference type="Gene3D" id="2.160.20.10">
    <property type="entry name" value="Single-stranded right-handed beta-helix, Pectin lyase-like"/>
    <property type="match status" value="1"/>
</dbReference>
<gene>
    <name evidence="2" type="ORF">MIND_01157200</name>
</gene>
<name>A0A8H6S475_9AGAR</name>
<evidence type="ECO:0000313" key="2">
    <source>
        <dbReference type="EMBL" id="KAF7292594.1"/>
    </source>
</evidence>
<comment type="caution">
    <text evidence="2">The sequence shown here is derived from an EMBL/GenBank/DDBJ whole genome shotgun (WGS) entry which is preliminary data.</text>
</comment>
<evidence type="ECO:0000256" key="1">
    <source>
        <dbReference type="SAM" id="MobiDB-lite"/>
    </source>
</evidence>
<evidence type="ECO:0000313" key="3">
    <source>
        <dbReference type="Proteomes" id="UP000636479"/>
    </source>
</evidence>
<keyword evidence="3" id="KW-1185">Reference proteome</keyword>
<dbReference type="InterPro" id="IPR012334">
    <property type="entry name" value="Pectin_lyas_fold"/>
</dbReference>
<sequence length="118" mass="11982">MGTGSNFASQANPRPVIQVGNPGDNGVVEMSDLVITTTGGSAGAIGIQWNLEASSPGAAGLWDVHIRLGGAMGTKVNSANCPTSSINLASCASAFLGLHITTFGSGYFENVWVWNAGK</sequence>
<dbReference type="OrthoDB" id="2995488at2759"/>
<dbReference type="GeneID" id="59350612"/>
<dbReference type="RefSeq" id="XP_037215022.1">
    <property type="nucleotide sequence ID" value="XM_037368096.1"/>
</dbReference>
<feature type="compositionally biased region" description="Polar residues" evidence="1">
    <location>
        <begin position="1"/>
        <end position="12"/>
    </location>
</feature>
<reference evidence="2" key="1">
    <citation type="submission" date="2020-05" db="EMBL/GenBank/DDBJ databases">
        <title>Mycena genomes resolve the evolution of fungal bioluminescence.</title>
        <authorList>
            <person name="Tsai I.J."/>
        </authorList>
    </citation>
    <scope>NUCLEOTIDE SEQUENCE</scope>
    <source>
        <strain evidence="2">171206Taipei</strain>
    </source>
</reference>
<dbReference type="EMBL" id="JACAZF010000011">
    <property type="protein sequence ID" value="KAF7292594.1"/>
    <property type="molecule type" value="Genomic_DNA"/>
</dbReference>
<organism evidence="2 3">
    <name type="scientific">Mycena indigotica</name>
    <dbReference type="NCBI Taxonomy" id="2126181"/>
    <lineage>
        <taxon>Eukaryota</taxon>
        <taxon>Fungi</taxon>
        <taxon>Dikarya</taxon>
        <taxon>Basidiomycota</taxon>
        <taxon>Agaricomycotina</taxon>
        <taxon>Agaricomycetes</taxon>
        <taxon>Agaricomycetidae</taxon>
        <taxon>Agaricales</taxon>
        <taxon>Marasmiineae</taxon>
        <taxon>Mycenaceae</taxon>
        <taxon>Mycena</taxon>
    </lineage>
</organism>
<accession>A0A8H6S475</accession>